<reference evidence="1 2" key="1">
    <citation type="journal article" date="2015" name="Stand. Genomic Sci.">
        <title>Genomic Encyclopedia of Bacterial and Archaeal Type Strains, Phase III: the genomes of soil and plant-associated and newly described type strains.</title>
        <authorList>
            <person name="Whitman W.B."/>
            <person name="Woyke T."/>
            <person name="Klenk H.P."/>
            <person name="Zhou Y."/>
            <person name="Lilburn T.G."/>
            <person name="Beck B.J."/>
            <person name="De Vos P."/>
            <person name="Vandamme P."/>
            <person name="Eisen J.A."/>
            <person name="Garrity G."/>
            <person name="Hugenholtz P."/>
            <person name="Kyrpides N.C."/>
        </authorList>
    </citation>
    <scope>NUCLEOTIDE SEQUENCE [LARGE SCALE GENOMIC DNA]</scope>
    <source>
        <strain evidence="1 2">VKM Ac-2538</strain>
    </source>
</reference>
<organism evidence="1 2">
    <name type="scientific">Kribbella orskensis</name>
    <dbReference type="NCBI Taxonomy" id="2512216"/>
    <lineage>
        <taxon>Bacteria</taxon>
        <taxon>Bacillati</taxon>
        <taxon>Actinomycetota</taxon>
        <taxon>Actinomycetes</taxon>
        <taxon>Propionibacteriales</taxon>
        <taxon>Kribbellaceae</taxon>
        <taxon>Kribbella</taxon>
    </lineage>
</organism>
<evidence type="ECO:0000313" key="2">
    <source>
        <dbReference type="Proteomes" id="UP000295818"/>
    </source>
</evidence>
<proteinExistence type="predicted"/>
<gene>
    <name evidence="1" type="ORF">EV644_13262</name>
</gene>
<evidence type="ECO:0000313" key="1">
    <source>
        <dbReference type="EMBL" id="TCO11331.1"/>
    </source>
</evidence>
<comment type="caution">
    <text evidence="1">The sequence shown here is derived from an EMBL/GenBank/DDBJ whole genome shotgun (WGS) entry which is preliminary data.</text>
</comment>
<accession>A0ABY2B887</accession>
<keyword evidence="2" id="KW-1185">Reference proteome</keyword>
<sequence length="125" mass="14058">MEPMSQSAAQAAAFLRDVTRTGRLWTVRDADGYPAPMNSQGQRSQPFWSTEARVRRIIKTVPAYSTLDPEELDLARWRDRWLPSLQQDGMLIGLNWTGPRAKGYDFTPNEVIARLNATTVPTPPG</sequence>
<dbReference type="EMBL" id="SLWM01000032">
    <property type="protein sequence ID" value="TCO11331.1"/>
    <property type="molecule type" value="Genomic_DNA"/>
</dbReference>
<name>A0ABY2B887_9ACTN</name>
<dbReference type="Pfam" id="PF11042">
    <property type="entry name" value="DUF2750"/>
    <property type="match status" value="1"/>
</dbReference>
<dbReference type="InterPro" id="IPR021284">
    <property type="entry name" value="DUF2750"/>
</dbReference>
<dbReference type="Proteomes" id="UP000295818">
    <property type="component" value="Unassembled WGS sequence"/>
</dbReference>
<protein>
    <submittedName>
        <fullName evidence="1">Uncharacterized protein DUF2750</fullName>
    </submittedName>
</protein>